<evidence type="ECO:0000259" key="1">
    <source>
        <dbReference type="Pfam" id="PF26647"/>
    </source>
</evidence>
<dbReference type="Proteomes" id="UP000242791">
    <property type="component" value="Unassembled WGS sequence"/>
</dbReference>
<accession>A0A1J9Q583</accession>
<keyword evidence="4" id="KW-1185">Reference proteome</keyword>
<dbReference type="InterPro" id="IPR058251">
    <property type="entry name" value="zf_Tbcl_3"/>
</dbReference>
<gene>
    <name evidence="3" type="ORF">ACJ73_04780</name>
</gene>
<proteinExistence type="predicted"/>
<comment type="caution">
    <text evidence="3">The sequence shown here is derived from an EMBL/GenBank/DDBJ whole genome shotgun (WGS) entry which is preliminary data.</text>
</comment>
<dbReference type="STRING" id="1658174.A0A1J9Q583"/>
<reference evidence="3 4" key="1">
    <citation type="submission" date="2015-08" db="EMBL/GenBank/DDBJ databases">
        <title>Emmonsia species relationships and genome sequence.</title>
        <authorList>
            <person name="Cuomo C.A."/>
            <person name="Schwartz I.S."/>
            <person name="Kenyon C."/>
            <person name="De Hoog G.S."/>
            <person name="Govender N.P."/>
            <person name="Botha A."/>
            <person name="Moreno L."/>
            <person name="De Vries M."/>
            <person name="Munoz J.F."/>
            <person name="Stielow J.B."/>
        </authorList>
    </citation>
    <scope>NUCLEOTIDE SEQUENCE [LARGE SCALE GENOMIC DNA]</scope>
    <source>
        <strain evidence="3 4">EI222</strain>
    </source>
</reference>
<dbReference type="VEuPathDB" id="FungiDB:ACJ73_04780"/>
<dbReference type="Pfam" id="PF26647">
    <property type="entry name" value="zf_Tbcl_3"/>
    <property type="match status" value="1"/>
</dbReference>
<dbReference type="OrthoDB" id="4179317at2759"/>
<sequence length="307" mass="36095">MPPGKPRSKLAREQPKKIESQCSALTRSYNACKNRASILRGRPRRLPVCWPHRKLGLAVAFCQAVLGDNRKCLKKIPWTEIQLCFEHIDFALPCYILRLPTELRQLIFSYILDEYQSSYAKFYTYYSFLKVARLNRQIFQETTDLLYRTFVCDIFVHDKDVQILGRKCRSIQPGSWQKFKRITLNFNISDDIYGQHRPILENIQLIASHLRGSNLIRLHVCLDSYLFWYNDSRFAELLRSSLPLYLDAFGQLGRVTEPSVTITPMSGRLSEIELWMKSTSNDAKAMAIAMEWRRYYEEWAENLKRES</sequence>
<name>A0A1J9Q583_9EURO</name>
<evidence type="ECO:0000259" key="2">
    <source>
        <dbReference type="Pfam" id="PF26648"/>
    </source>
</evidence>
<dbReference type="EMBL" id="LGTZ01000689">
    <property type="protein sequence ID" value="OJD23862.1"/>
    <property type="molecule type" value="Genomic_DNA"/>
</dbReference>
<protein>
    <recommendedName>
        <fullName evidence="5">F-box domain-containing protein</fullName>
    </recommendedName>
</protein>
<evidence type="ECO:0000313" key="4">
    <source>
        <dbReference type="Proteomes" id="UP000242791"/>
    </source>
</evidence>
<dbReference type="Pfam" id="PF26648">
    <property type="entry name" value="zf_Tbcl_4"/>
    <property type="match status" value="1"/>
</dbReference>
<feature type="domain" description="Probable treble clef zinc finger" evidence="1">
    <location>
        <begin position="18"/>
        <end position="56"/>
    </location>
</feature>
<dbReference type="AlphaFoldDB" id="A0A1J9Q583"/>
<feature type="domain" description="Probable treble clef zinc finger fungi" evidence="2">
    <location>
        <begin position="60"/>
        <end position="90"/>
    </location>
</feature>
<evidence type="ECO:0008006" key="5">
    <source>
        <dbReference type="Google" id="ProtNLM"/>
    </source>
</evidence>
<organism evidence="3 4">
    <name type="scientific">Blastomyces percursus</name>
    <dbReference type="NCBI Taxonomy" id="1658174"/>
    <lineage>
        <taxon>Eukaryota</taxon>
        <taxon>Fungi</taxon>
        <taxon>Dikarya</taxon>
        <taxon>Ascomycota</taxon>
        <taxon>Pezizomycotina</taxon>
        <taxon>Eurotiomycetes</taxon>
        <taxon>Eurotiomycetidae</taxon>
        <taxon>Onygenales</taxon>
        <taxon>Ajellomycetaceae</taxon>
        <taxon>Blastomyces</taxon>
    </lineage>
</organism>
<dbReference type="InterPro" id="IPR058252">
    <property type="entry name" value="zf_Tbcl_4"/>
</dbReference>
<evidence type="ECO:0000313" key="3">
    <source>
        <dbReference type="EMBL" id="OJD23862.1"/>
    </source>
</evidence>